<accession>A0A024S228</accession>
<dbReference type="AlphaFoldDB" id="A0A024S228"/>
<evidence type="ECO:0000313" key="1">
    <source>
        <dbReference type="EMBL" id="ETR98515.1"/>
    </source>
</evidence>
<organism evidence="1 2">
    <name type="scientific">Hypocrea jecorina (strain ATCC 56765 / BCRC 32924 / NRRL 11460 / Rut C-30)</name>
    <name type="common">Trichoderma reesei</name>
    <dbReference type="NCBI Taxonomy" id="1344414"/>
    <lineage>
        <taxon>Eukaryota</taxon>
        <taxon>Fungi</taxon>
        <taxon>Dikarya</taxon>
        <taxon>Ascomycota</taxon>
        <taxon>Pezizomycotina</taxon>
        <taxon>Sordariomycetes</taxon>
        <taxon>Hypocreomycetidae</taxon>
        <taxon>Hypocreales</taxon>
        <taxon>Hypocreaceae</taxon>
        <taxon>Trichoderma</taxon>
    </lineage>
</organism>
<dbReference type="KEGG" id="trr:M419DRAFT_133489"/>
<proteinExistence type="predicted"/>
<dbReference type="HOGENOM" id="CLU_1849881_0_0_1"/>
<sequence>MLMPDLIHGHDPGHKTVFIPDDAWVKSFWNGSEVTLGNKLCSDLDTPSNHEPSQDPGLALADAIARRECREYEDMVDRLKEPIFLLHPTLFDAYGSSQKFSAIVAQHAIRPIMKMMAIRRGMLTLTKLPDGTLVSPGADIPPMEIRTERLNLWYQMFEAHD</sequence>
<reference evidence="2" key="1">
    <citation type="journal article" date="2013" name="Ind. Biotechnol.">
        <title>Comparative genomics analysis of Trichoderma reesei strains.</title>
        <authorList>
            <person name="Koike H."/>
            <person name="Aerts A."/>
            <person name="LaButti K."/>
            <person name="Grigoriev I.V."/>
            <person name="Baker S.E."/>
        </authorList>
    </citation>
    <scope>NUCLEOTIDE SEQUENCE [LARGE SCALE GENOMIC DNA]</scope>
    <source>
        <strain evidence="2">ATCC 56765 / BCRC 32924 / NRRL 11460 / Rut C-30</strain>
    </source>
</reference>
<evidence type="ECO:0000313" key="2">
    <source>
        <dbReference type="Proteomes" id="UP000024376"/>
    </source>
</evidence>
<dbReference type="Proteomes" id="UP000024376">
    <property type="component" value="Unassembled WGS sequence"/>
</dbReference>
<dbReference type="OrthoDB" id="5244662at2759"/>
<name>A0A024S228_HYPJR</name>
<gene>
    <name evidence="1" type="ORF">M419DRAFT_133489</name>
</gene>
<protein>
    <submittedName>
        <fullName evidence="1">Uncharacterized protein</fullName>
    </submittedName>
</protein>
<dbReference type="EMBL" id="KI911162">
    <property type="protein sequence ID" value="ETR98515.1"/>
    <property type="molecule type" value="Genomic_DNA"/>
</dbReference>